<dbReference type="EMBL" id="JAUSTQ010000003">
    <property type="protein sequence ID" value="MDQ0159095.1"/>
    <property type="molecule type" value="Genomic_DNA"/>
</dbReference>
<evidence type="ECO:0000256" key="8">
    <source>
        <dbReference type="SAM" id="Coils"/>
    </source>
</evidence>
<evidence type="ECO:0000313" key="10">
    <source>
        <dbReference type="EMBL" id="MDQ0159095.1"/>
    </source>
</evidence>
<evidence type="ECO:0000313" key="11">
    <source>
        <dbReference type="Proteomes" id="UP001224359"/>
    </source>
</evidence>
<accession>A0ABT9VE18</accession>
<evidence type="ECO:0000256" key="6">
    <source>
        <dbReference type="ARBA" id="ARBA00023225"/>
    </source>
</evidence>
<keyword evidence="3" id="KW-0813">Transport</keyword>
<keyword evidence="5" id="KW-0653">Protein transport</keyword>
<dbReference type="Proteomes" id="UP001224359">
    <property type="component" value="Unassembled WGS sequence"/>
</dbReference>
<keyword evidence="10" id="KW-0969">Cilium</keyword>
<dbReference type="InterPro" id="IPR051472">
    <property type="entry name" value="T3SS_Stator/FliH"/>
</dbReference>
<dbReference type="SUPFAM" id="SSF160527">
    <property type="entry name" value="V-type ATPase subunit E-like"/>
    <property type="match status" value="1"/>
</dbReference>
<evidence type="ECO:0000256" key="5">
    <source>
        <dbReference type="ARBA" id="ARBA00022927"/>
    </source>
</evidence>
<dbReference type="PANTHER" id="PTHR34982:SF1">
    <property type="entry name" value="FLAGELLAR ASSEMBLY PROTEIN FLIH"/>
    <property type="match status" value="1"/>
</dbReference>
<reference evidence="10 11" key="1">
    <citation type="submission" date="2023-07" db="EMBL/GenBank/DDBJ databases">
        <title>Genomic Encyclopedia of Type Strains, Phase IV (KMG-IV): sequencing the most valuable type-strain genomes for metagenomic binning, comparative biology and taxonomic classification.</title>
        <authorList>
            <person name="Goeker M."/>
        </authorList>
    </citation>
    <scope>NUCLEOTIDE SEQUENCE [LARGE SCALE GENOMIC DNA]</scope>
    <source>
        <strain evidence="10 11">DSM 16460</strain>
    </source>
</reference>
<name>A0ABT9VE18_9BACI</name>
<evidence type="ECO:0000256" key="4">
    <source>
        <dbReference type="ARBA" id="ARBA00022795"/>
    </source>
</evidence>
<dbReference type="PANTHER" id="PTHR34982">
    <property type="entry name" value="YOP PROTEINS TRANSLOCATION PROTEIN L"/>
    <property type="match status" value="1"/>
</dbReference>
<dbReference type="Pfam" id="PF02108">
    <property type="entry name" value="FliH"/>
    <property type="match status" value="1"/>
</dbReference>
<evidence type="ECO:0000256" key="3">
    <source>
        <dbReference type="ARBA" id="ARBA00022448"/>
    </source>
</evidence>
<keyword evidence="6" id="KW-1006">Bacterial flagellum protein export</keyword>
<comment type="caution">
    <text evidence="10">The sequence shown here is derived from an EMBL/GenBank/DDBJ whole genome shotgun (WGS) entry which is preliminary data.</text>
</comment>
<gene>
    <name evidence="10" type="ORF">J2S77_001059</name>
</gene>
<comment type="similarity">
    <text evidence="2">Belongs to the FliH family.</text>
</comment>
<evidence type="ECO:0000256" key="1">
    <source>
        <dbReference type="ARBA" id="ARBA00003041"/>
    </source>
</evidence>
<feature type="domain" description="Flagellar assembly protein FliH/Type III secretion system HrpE" evidence="9">
    <location>
        <begin position="112"/>
        <end position="239"/>
    </location>
</feature>
<dbReference type="InterPro" id="IPR022524">
    <property type="entry name" value="FliH_Bacilli"/>
</dbReference>
<evidence type="ECO:0000259" key="9">
    <source>
        <dbReference type="Pfam" id="PF02108"/>
    </source>
</evidence>
<dbReference type="InterPro" id="IPR018035">
    <property type="entry name" value="Flagellar_FliH/T3SS_HrpE"/>
</dbReference>
<comment type="function">
    <text evidence="1">Needed for flagellar regrowth and assembly.</text>
</comment>
<dbReference type="RefSeq" id="WP_306975301.1">
    <property type="nucleotide sequence ID" value="NZ_JAUSTQ010000003.1"/>
</dbReference>
<keyword evidence="4" id="KW-1005">Bacterial flagellum biogenesis</keyword>
<dbReference type="NCBIfam" id="TIGR03825">
    <property type="entry name" value="FliH_bacil"/>
    <property type="match status" value="1"/>
</dbReference>
<organism evidence="10 11">
    <name type="scientific">Alkalibacillus salilacus</name>
    <dbReference type="NCBI Taxonomy" id="284582"/>
    <lineage>
        <taxon>Bacteria</taxon>
        <taxon>Bacillati</taxon>
        <taxon>Bacillota</taxon>
        <taxon>Bacilli</taxon>
        <taxon>Bacillales</taxon>
        <taxon>Bacillaceae</taxon>
        <taxon>Alkalibacillus</taxon>
    </lineage>
</organism>
<keyword evidence="10" id="KW-0966">Cell projection</keyword>
<protein>
    <recommendedName>
        <fullName evidence="7">Flagellar assembly protein FliH</fullName>
    </recommendedName>
</protein>
<feature type="coiled-coil region" evidence="8">
    <location>
        <begin position="38"/>
        <end position="87"/>
    </location>
</feature>
<keyword evidence="8" id="KW-0175">Coiled coil</keyword>
<keyword evidence="11" id="KW-1185">Reference proteome</keyword>
<sequence length="249" mass="29029">MSNLYRFSKSDEHKTIQLKPIQVQEEPEIHNDHEVDTESIINEKLEEAENKLAEAKQQAEQIINDAQSQINQEREQFEQEKETAYKQAHEQGYQEGFQKGEEQGEAQYNELIEKANSVLEKANLDYHEQVKSAEDSILLIAMKAAEKIVRQYLQEDESRLMPIIQEAIEEVSDQPEIKVYVHATQYQMVLDHKESLQEMLNNYSTLSIYPKKSIEEFGCVIETEQGQIDISIDTQLNELKRTLLNEVER</sequence>
<proteinExistence type="inferred from homology"/>
<evidence type="ECO:0000256" key="2">
    <source>
        <dbReference type="ARBA" id="ARBA00006602"/>
    </source>
</evidence>
<evidence type="ECO:0000256" key="7">
    <source>
        <dbReference type="NCBIfam" id="TIGR03825"/>
    </source>
</evidence>
<keyword evidence="10" id="KW-0282">Flagellum</keyword>